<evidence type="ECO:0000256" key="7">
    <source>
        <dbReference type="ARBA" id="ARBA00022989"/>
    </source>
</evidence>
<dbReference type="Pfam" id="PF00005">
    <property type="entry name" value="ABC_tran"/>
    <property type="match status" value="1"/>
</dbReference>
<dbReference type="InterPro" id="IPR017778">
    <property type="entry name" value="ABC_transptr_urea_perm_UrtC"/>
</dbReference>
<feature type="transmembrane region" description="Helical" evidence="9">
    <location>
        <begin position="319"/>
        <end position="343"/>
    </location>
</feature>
<keyword evidence="7 9" id="KW-1133">Transmembrane helix</keyword>
<evidence type="ECO:0000256" key="6">
    <source>
        <dbReference type="ARBA" id="ARBA00022840"/>
    </source>
</evidence>
<feature type="transmembrane region" description="Helical" evidence="9">
    <location>
        <begin position="195"/>
        <end position="216"/>
    </location>
</feature>
<evidence type="ECO:0000256" key="8">
    <source>
        <dbReference type="ARBA" id="ARBA00023136"/>
    </source>
</evidence>
<comment type="caution">
    <text evidence="11">The sequence shown here is derived from an EMBL/GenBank/DDBJ whole genome shotgun (WGS) entry which is preliminary data.</text>
</comment>
<organism evidence="11 12">
    <name type="scientific">Klebsiella pneumoniae</name>
    <dbReference type="NCBI Taxonomy" id="573"/>
    <lineage>
        <taxon>Bacteria</taxon>
        <taxon>Pseudomonadati</taxon>
        <taxon>Pseudomonadota</taxon>
        <taxon>Gammaproteobacteria</taxon>
        <taxon>Enterobacterales</taxon>
        <taxon>Enterobacteriaceae</taxon>
        <taxon>Klebsiella/Raoultella group</taxon>
        <taxon>Klebsiella</taxon>
        <taxon>Klebsiella pneumoniae complex</taxon>
    </lineage>
</organism>
<accession>A0ABD7URX2</accession>
<dbReference type="AlphaFoldDB" id="A0ABD7URX2"/>
<dbReference type="GO" id="GO:0005886">
    <property type="term" value="C:plasma membrane"/>
    <property type="evidence" value="ECO:0007669"/>
    <property type="project" value="UniProtKB-SubCell"/>
</dbReference>
<evidence type="ECO:0000256" key="9">
    <source>
        <dbReference type="SAM" id="Phobius"/>
    </source>
</evidence>
<feature type="transmembrane region" description="Helical" evidence="9">
    <location>
        <begin position="38"/>
        <end position="57"/>
    </location>
</feature>
<dbReference type="InterPro" id="IPR027417">
    <property type="entry name" value="P-loop_NTPase"/>
</dbReference>
<evidence type="ECO:0000256" key="1">
    <source>
        <dbReference type="ARBA" id="ARBA00004429"/>
    </source>
</evidence>
<feature type="transmembrane region" description="Helical" evidence="9">
    <location>
        <begin position="147"/>
        <end position="166"/>
    </location>
</feature>
<dbReference type="Pfam" id="PF02653">
    <property type="entry name" value="BPD_transp_2"/>
    <property type="match status" value="1"/>
</dbReference>
<feature type="transmembrane region" description="Helical" evidence="9">
    <location>
        <begin position="283"/>
        <end position="307"/>
    </location>
</feature>
<dbReference type="CDD" id="cd03219">
    <property type="entry name" value="ABC_Mj1267_LivG_branched"/>
    <property type="match status" value="1"/>
</dbReference>
<keyword evidence="4 9" id="KW-0812">Transmembrane</keyword>
<keyword evidence="6" id="KW-0067">ATP-binding</keyword>
<dbReference type="SUPFAM" id="SSF52540">
    <property type="entry name" value="P-loop containing nucleoside triphosphate hydrolases"/>
    <property type="match status" value="1"/>
</dbReference>
<feature type="transmembrane region" description="Helical" evidence="9">
    <location>
        <begin position="114"/>
        <end position="135"/>
    </location>
</feature>
<feature type="domain" description="ABC transporter" evidence="10">
    <location>
        <begin position="380"/>
        <end position="619"/>
    </location>
</feature>
<keyword evidence="3" id="KW-1003">Cell membrane</keyword>
<protein>
    <submittedName>
        <fullName evidence="11">Ole(C)_1_L06249</fullName>
    </submittedName>
</protein>
<dbReference type="InterPro" id="IPR051120">
    <property type="entry name" value="ABC_AA/LPS_Transport"/>
</dbReference>
<dbReference type="PROSITE" id="PS50893">
    <property type="entry name" value="ABC_TRANSPORTER_2"/>
    <property type="match status" value="1"/>
</dbReference>
<dbReference type="PANTHER" id="PTHR45772:SF8">
    <property type="entry name" value="HIGH-AFFINITY BRANCHED-CHAIN AMINO ACID TRANSPORT ATP-BINDING PROTEIN"/>
    <property type="match status" value="1"/>
</dbReference>
<dbReference type="GO" id="GO:0005524">
    <property type="term" value="F:ATP binding"/>
    <property type="evidence" value="ECO:0007669"/>
    <property type="project" value="UniProtKB-KW"/>
</dbReference>
<evidence type="ECO:0000313" key="12">
    <source>
        <dbReference type="Proteomes" id="UP000269921"/>
    </source>
</evidence>
<evidence type="ECO:0000259" key="10">
    <source>
        <dbReference type="PROSITE" id="PS50893"/>
    </source>
</evidence>
<feature type="transmembrane region" description="Helical" evidence="9">
    <location>
        <begin position="237"/>
        <end position="263"/>
    </location>
</feature>
<dbReference type="InterPro" id="IPR003439">
    <property type="entry name" value="ABC_transporter-like_ATP-bd"/>
</dbReference>
<reference evidence="11 12" key="1">
    <citation type="submission" date="2018-10" db="EMBL/GenBank/DDBJ databases">
        <authorList>
            <person name="Noll B N."/>
        </authorList>
    </citation>
    <scope>NUCLEOTIDE SEQUENCE [LARGE SCALE GENOMIC DNA]</scope>
    <source>
        <strain evidence="11">Kpneu006</strain>
    </source>
</reference>
<gene>
    <name evidence="11" type="ORF">BANRA_05304</name>
</gene>
<feature type="transmembrane region" description="Helical" evidence="9">
    <location>
        <begin position="7"/>
        <end position="26"/>
    </location>
</feature>
<dbReference type="InterPro" id="IPR003593">
    <property type="entry name" value="AAA+_ATPase"/>
</dbReference>
<dbReference type="NCBIfam" id="TIGR03411">
    <property type="entry name" value="urea_trans_UrtD"/>
    <property type="match status" value="1"/>
</dbReference>
<dbReference type="SMART" id="SM00382">
    <property type="entry name" value="AAA"/>
    <property type="match status" value="1"/>
</dbReference>
<dbReference type="EMBL" id="UWVH01000002">
    <property type="protein sequence ID" value="VCW39292.1"/>
    <property type="molecule type" value="Genomic_DNA"/>
</dbReference>
<dbReference type="Gene3D" id="3.40.50.300">
    <property type="entry name" value="P-loop containing nucleotide triphosphate hydrolases"/>
    <property type="match status" value="1"/>
</dbReference>
<dbReference type="InterPro" id="IPR017781">
    <property type="entry name" value="ABC_transptr_urea_ATP-bd_UrtD"/>
</dbReference>
<comment type="subcellular location">
    <subcellularLocation>
        <location evidence="1">Cell inner membrane</location>
        <topology evidence="1">Multi-pass membrane protein</topology>
    </subcellularLocation>
</comment>
<evidence type="ECO:0000313" key="11">
    <source>
        <dbReference type="EMBL" id="VCW39292.1"/>
    </source>
</evidence>
<dbReference type="NCBIfam" id="TIGR03408">
    <property type="entry name" value="urea_trans_UrtC"/>
    <property type="match status" value="1"/>
</dbReference>
<name>A0ABD7URX2_KLEPN</name>
<evidence type="ECO:0000256" key="3">
    <source>
        <dbReference type="ARBA" id="ARBA00022475"/>
    </source>
</evidence>
<evidence type="ECO:0000256" key="5">
    <source>
        <dbReference type="ARBA" id="ARBA00022741"/>
    </source>
</evidence>
<keyword evidence="2" id="KW-0813">Transport</keyword>
<dbReference type="InterPro" id="IPR001851">
    <property type="entry name" value="ABC_transp_permease"/>
</dbReference>
<proteinExistence type="predicted"/>
<dbReference type="InterPro" id="IPR043428">
    <property type="entry name" value="LivM-like"/>
</dbReference>
<evidence type="ECO:0000256" key="4">
    <source>
        <dbReference type="ARBA" id="ARBA00022692"/>
    </source>
</evidence>
<sequence length="619" mass="68231">MKRMQNYPLLGIALVIGLIFIVMPLTLDLFRLNLIGKYLTYAFVAVGLVLCWGYSGILSLGQGIFFGLGGYCMAMFLKLEASSPAETKMQTTPGIPDFMDWNQLTALPSFWQPFHSFSLTILAILIVPTICAWILGSAMFKRRVGGVYFAIITQAISAILTILIIGQQGYTGGINGITDLRTLLGWDIRTDSARYILYFINAVLLMLVVSAGYFIVNSKLGRLMVAIRDKEDRVRFSGYDVANIKTVVFCISALFSAIGGAMFTLQVGFMSPGFIGTVASIEMVVFCAVGGRGSLLGAVYGALIVNAAKSSISESFPELWTIAMGLLFIAVVLIFPKGLAGLYQQYIHPIVMSLLRKEYDQTQSKHRSAEMKNPIKEIILAVEGLTVSFNGFKAVDDFSMYIDEGQIYVIIGPNGAGKTTVLDLICGKTKLTSGSIKFRNKELSKLRENKIVHEGVGRKFQNPSIYENLTVFENLELSYPKARTALGAMFFRRTPEIIAAVEQVAGEIFLADYLHTQADLLSHGQKQWLEIGMLLIQDPKLMMLDEPVAGMSVAERQKTAQLLRKIAGGRSVLVIEHDMQFVEDIADHVTVMHQGKVLSEGSINKVKNDPRVIDVYLGH</sequence>
<evidence type="ECO:0000256" key="2">
    <source>
        <dbReference type="ARBA" id="ARBA00022448"/>
    </source>
</evidence>
<dbReference type="CDD" id="cd06581">
    <property type="entry name" value="TM_PBP1_LivM_like"/>
    <property type="match status" value="1"/>
</dbReference>
<keyword evidence="5" id="KW-0547">Nucleotide-binding</keyword>
<dbReference type="FunFam" id="3.40.50.300:FF:000421">
    <property type="entry name" value="Branched-chain amino acid ABC transporter ATP-binding protein"/>
    <property type="match status" value="1"/>
</dbReference>
<keyword evidence="8 9" id="KW-0472">Membrane</keyword>
<dbReference type="Proteomes" id="UP000269921">
    <property type="component" value="Unassembled WGS sequence"/>
</dbReference>
<dbReference type="PANTHER" id="PTHR45772">
    <property type="entry name" value="CONSERVED COMPONENT OF ABC TRANSPORTER FOR NATURAL AMINO ACIDS-RELATED"/>
    <property type="match status" value="1"/>
</dbReference>